<dbReference type="PANTHER" id="PTHR30352:SF5">
    <property type="entry name" value="PYRUVATE FORMATE-LYASE 1-ACTIVATING ENZYME"/>
    <property type="match status" value="1"/>
</dbReference>
<evidence type="ECO:0000256" key="3">
    <source>
        <dbReference type="ARBA" id="ARBA00022526"/>
    </source>
</evidence>
<dbReference type="InterPro" id="IPR007197">
    <property type="entry name" value="rSAM"/>
</dbReference>
<keyword evidence="6" id="KW-0408">Iron</keyword>
<keyword evidence="3" id="KW-0313">Glucose metabolism</keyword>
<evidence type="ECO:0000256" key="2">
    <source>
        <dbReference type="ARBA" id="ARBA00022485"/>
    </source>
</evidence>
<name>A0A4V6P015_9GAMM</name>
<keyword evidence="10" id="KW-1185">Reference proteome</keyword>
<comment type="cofactor">
    <cofactor evidence="1">
        <name>[4Fe-4S] cluster</name>
        <dbReference type="ChEBI" id="CHEBI:49883"/>
    </cofactor>
</comment>
<evidence type="ECO:0000313" key="10">
    <source>
        <dbReference type="Proteomes" id="UP000295717"/>
    </source>
</evidence>
<dbReference type="GO" id="GO:0046872">
    <property type="term" value="F:metal ion binding"/>
    <property type="evidence" value="ECO:0007669"/>
    <property type="project" value="UniProtKB-KW"/>
</dbReference>
<gene>
    <name evidence="9" type="ORF">EDC35_101604</name>
</gene>
<evidence type="ECO:0000256" key="1">
    <source>
        <dbReference type="ARBA" id="ARBA00001966"/>
    </source>
</evidence>
<accession>A0A4V6P015</accession>
<dbReference type="GO" id="GO:0016829">
    <property type="term" value="F:lyase activity"/>
    <property type="evidence" value="ECO:0007669"/>
    <property type="project" value="UniProtKB-KW"/>
</dbReference>
<keyword evidence="4" id="KW-0949">S-adenosyl-L-methionine</keyword>
<dbReference type="Pfam" id="PF04055">
    <property type="entry name" value="Radical_SAM"/>
    <property type="match status" value="1"/>
</dbReference>
<keyword evidence="2" id="KW-0004">4Fe-4S</keyword>
<evidence type="ECO:0000256" key="5">
    <source>
        <dbReference type="ARBA" id="ARBA00022723"/>
    </source>
</evidence>
<evidence type="ECO:0000259" key="8">
    <source>
        <dbReference type="PROSITE" id="PS51918"/>
    </source>
</evidence>
<keyword evidence="5" id="KW-0479">Metal-binding</keyword>
<dbReference type="Pfam" id="PF01497">
    <property type="entry name" value="Peripla_BP_2"/>
    <property type="match status" value="1"/>
</dbReference>
<protein>
    <submittedName>
        <fullName evidence="9">Pyruvate-formate lyase-activating enzyme</fullName>
    </submittedName>
</protein>
<dbReference type="InterPro" id="IPR058240">
    <property type="entry name" value="rSAM_sf"/>
</dbReference>
<dbReference type="Gene3D" id="3.40.50.1980">
    <property type="entry name" value="Nitrogenase molybdenum iron protein domain"/>
    <property type="match status" value="1"/>
</dbReference>
<dbReference type="InterPro" id="IPR027596">
    <property type="entry name" value="AmmeMemoSam_rS"/>
</dbReference>
<dbReference type="Gene3D" id="3.20.20.70">
    <property type="entry name" value="Aldolase class I"/>
    <property type="match status" value="1"/>
</dbReference>
<dbReference type="InterPro" id="IPR013785">
    <property type="entry name" value="Aldolase_TIM"/>
</dbReference>
<keyword evidence="9" id="KW-0670">Pyruvate</keyword>
<dbReference type="InterPro" id="IPR034457">
    <property type="entry name" value="Organic_radical-activating"/>
</dbReference>
<dbReference type="RefSeq" id="WP_207896068.1">
    <property type="nucleotide sequence ID" value="NZ_SMAO01000001.1"/>
</dbReference>
<dbReference type="EMBL" id="SMAO01000001">
    <property type="protein sequence ID" value="TCT24282.1"/>
    <property type="molecule type" value="Genomic_DNA"/>
</dbReference>
<organism evidence="9 10">
    <name type="scientific">Thiobaca trueperi</name>
    <dbReference type="NCBI Taxonomy" id="127458"/>
    <lineage>
        <taxon>Bacteria</taxon>
        <taxon>Pseudomonadati</taxon>
        <taxon>Pseudomonadota</taxon>
        <taxon>Gammaproteobacteria</taxon>
        <taxon>Chromatiales</taxon>
        <taxon>Chromatiaceae</taxon>
        <taxon>Thiobaca</taxon>
    </lineage>
</organism>
<dbReference type="SUPFAM" id="SSF53807">
    <property type="entry name" value="Helical backbone' metal receptor"/>
    <property type="match status" value="1"/>
</dbReference>
<keyword evidence="3" id="KW-0119">Carbohydrate metabolism</keyword>
<dbReference type="GO" id="GO:0006006">
    <property type="term" value="P:glucose metabolic process"/>
    <property type="evidence" value="ECO:0007669"/>
    <property type="project" value="UniProtKB-KW"/>
</dbReference>
<feature type="domain" description="Radical SAM core" evidence="8">
    <location>
        <begin position="42"/>
        <end position="250"/>
    </location>
</feature>
<evidence type="ECO:0000256" key="6">
    <source>
        <dbReference type="ARBA" id="ARBA00023004"/>
    </source>
</evidence>
<dbReference type="SFLD" id="SFLDS00029">
    <property type="entry name" value="Radical_SAM"/>
    <property type="match status" value="1"/>
</dbReference>
<evidence type="ECO:0000313" key="9">
    <source>
        <dbReference type="EMBL" id="TCT24282.1"/>
    </source>
</evidence>
<dbReference type="PROSITE" id="PS51918">
    <property type="entry name" value="RADICAL_SAM"/>
    <property type="match status" value="1"/>
</dbReference>
<dbReference type="GO" id="GO:0051539">
    <property type="term" value="F:4 iron, 4 sulfur cluster binding"/>
    <property type="evidence" value="ECO:0007669"/>
    <property type="project" value="UniProtKB-KW"/>
</dbReference>
<sequence length="583" mass="64449">MPEGRTGACGRYINDKGTLTERYPDTYLVVCPISAETMPVMHFHPGAKFLQISTTGCNFNCSGCVASVVAKEIGTDSKALKRLTPQQVIGKALDEECIGIVFLMNDPLASFHTFLAVARTAKAQGLLVGCSSNGYFTQDSADALSPYLDFINVGIKGLSDADYKCCGAPGYAPVLRNIRDFHEAGIHVEAACMHKKGEDDVVMAIAATIADIADDIPLQIMRFIPVDDADIGSEPSVRESEQIQRMASKRLKYVYLFNAPGTDCINTYCPECGQLIVERDFYGPMGSKLRRSLLSADERHCPQCGYALEIKGAIATGRYDENDFEGGYPFTRALEIIEGTLAAIGVKDQGSIARCWEHSLQENGLQKLHGSIQGFERYADSIRRFGALTGKESEAARLISYMDERVQAIGTQAARIETRPRVYYAMSTPLFALEYERLENGLVELAGGASINKALATTGRPGMKVTPDALNALDPEVIFISAFMQAPLEDFYADCDELGIRVEAVRNKRIYNHPIPCIDFGSPRWILGLMHIAQCLHPDRFSFDIEAEAKVFYREFYGLEFRLEDVNRSFAKPSKRWRILESG</sequence>
<dbReference type="SFLD" id="SFLDG01101">
    <property type="entry name" value="Uncharacterised_Radical_SAM_Su"/>
    <property type="match status" value="1"/>
</dbReference>
<keyword evidence="7" id="KW-0411">Iron-sulfur</keyword>
<dbReference type="AlphaFoldDB" id="A0A4V6P015"/>
<dbReference type="Proteomes" id="UP000295717">
    <property type="component" value="Unassembled WGS sequence"/>
</dbReference>
<evidence type="ECO:0000256" key="7">
    <source>
        <dbReference type="ARBA" id="ARBA00023014"/>
    </source>
</evidence>
<proteinExistence type="predicted"/>
<keyword evidence="9" id="KW-0456">Lyase</keyword>
<dbReference type="SUPFAM" id="SSF102114">
    <property type="entry name" value="Radical SAM enzymes"/>
    <property type="match status" value="1"/>
</dbReference>
<comment type="caution">
    <text evidence="9">The sequence shown here is derived from an EMBL/GenBank/DDBJ whole genome shotgun (WGS) entry which is preliminary data.</text>
</comment>
<reference evidence="9 10" key="1">
    <citation type="submission" date="2019-03" db="EMBL/GenBank/DDBJ databases">
        <title>Genomic Encyclopedia of Type Strains, Phase IV (KMG-IV): sequencing the most valuable type-strain genomes for metagenomic binning, comparative biology and taxonomic classification.</title>
        <authorList>
            <person name="Goeker M."/>
        </authorList>
    </citation>
    <scope>NUCLEOTIDE SEQUENCE [LARGE SCALE GENOMIC DNA]</scope>
    <source>
        <strain evidence="9 10">DSM 13587</strain>
    </source>
</reference>
<dbReference type="Gene3D" id="1.20.58.2180">
    <property type="match status" value="1"/>
</dbReference>
<dbReference type="InterPro" id="IPR002491">
    <property type="entry name" value="ABC_transptr_periplasmic_BD"/>
</dbReference>
<dbReference type="PANTHER" id="PTHR30352">
    <property type="entry name" value="PYRUVATE FORMATE-LYASE-ACTIVATING ENZYME"/>
    <property type="match status" value="1"/>
</dbReference>
<evidence type="ECO:0000256" key="4">
    <source>
        <dbReference type="ARBA" id="ARBA00022691"/>
    </source>
</evidence>